<dbReference type="RefSeq" id="WP_090558804.1">
    <property type="nucleotide sequence ID" value="NZ_FNRA01000010.1"/>
</dbReference>
<evidence type="ECO:0000256" key="1">
    <source>
        <dbReference type="ARBA" id="ARBA00022801"/>
    </source>
</evidence>
<evidence type="ECO:0000259" key="2">
    <source>
        <dbReference type="Pfam" id="PF20434"/>
    </source>
</evidence>
<dbReference type="SUPFAM" id="SSF53474">
    <property type="entry name" value="alpha/beta-Hydrolases"/>
    <property type="match status" value="1"/>
</dbReference>
<dbReference type="InterPro" id="IPR050300">
    <property type="entry name" value="GDXG_lipolytic_enzyme"/>
</dbReference>
<dbReference type="InterPro" id="IPR049492">
    <property type="entry name" value="BD-FAE-like_dom"/>
</dbReference>
<dbReference type="EMBL" id="FNRA01000010">
    <property type="protein sequence ID" value="SEB09762.1"/>
    <property type="molecule type" value="Genomic_DNA"/>
</dbReference>
<dbReference type="PANTHER" id="PTHR48081:SF13">
    <property type="entry name" value="ALPHA_BETA HYDROLASE"/>
    <property type="match status" value="1"/>
</dbReference>
<feature type="domain" description="BD-FAE-like" evidence="2">
    <location>
        <begin position="17"/>
        <end position="248"/>
    </location>
</feature>
<organism evidence="3 4">
    <name type="scientific">Pedobacter hartonius</name>
    <dbReference type="NCBI Taxonomy" id="425514"/>
    <lineage>
        <taxon>Bacteria</taxon>
        <taxon>Pseudomonadati</taxon>
        <taxon>Bacteroidota</taxon>
        <taxon>Sphingobacteriia</taxon>
        <taxon>Sphingobacteriales</taxon>
        <taxon>Sphingobacteriaceae</taxon>
        <taxon>Pedobacter</taxon>
    </lineage>
</organism>
<keyword evidence="4" id="KW-1185">Reference proteome</keyword>
<keyword evidence="1" id="KW-0378">Hydrolase</keyword>
<dbReference type="PANTHER" id="PTHR48081">
    <property type="entry name" value="AB HYDROLASE SUPERFAMILY PROTEIN C4A8.06C"/>
    <property type="match status" value="1"/>
</dbReference>
<evidence type="ECO:0000313" key="4">
    <source>
        <dbReference type="Proteomes" id="UP000198850"/>
    </source>
</evidence>
<dbReference type="STRING" id="425514.SAMN05443550_110123"/>
<accession>A0A1H4GM88</accession>
<name>A0A1H4GM88_9SPHI</name>
<protein>
    <submittedName>
        <fullName evidence="3">Acetyl esterase/lipase</fullName>
    </submittedName>
</protein>
<reference evidence="3 4" key="1">
    <citation type="submission" date="2016-10" db="EMBL/GenBank/DDBJ databases">
        <authorList>
            <person name="de Groot N.N."/>
        </authorList>
    </citation>
    <scope>NUCLEOTIDE SEQUENCE [LARGE SCALE GENOMIC DNA]</scope>
    <source>
        <strain evidence="3 4">DSM 19033</strain>
    </source>
</reference>
<sequence length="292" mass="33048">MIADVTYKKGEHGELKLDVYQPQPSGKGKTPLLIFIHGGGWASGDKSEIRSGYRNALLEALLAKGYAVVSINYRLTNYDDIHFPAPVIDCKDAVRWVYKNAASYHFDTENIGIWGTSAGAHMAMLLAYSEDKDFYGATELRPYASKVNYVLNNYGPVDLKALFKPKLSNFILWLVKLFYKRKYDLRQSRLATFSGLDIENQKEEVIYFTGLYSPVNYIDFRSVPTFTIHGDDDKTVPLKQAKLLDKTLRKLNVPHEMIVYAGEGHGLKTLNTDQISRLVTSVLVFTDNNTKK</sequence>
<dbReference type="AlphaFoldDB" id="A0A1H4GM88"/>
<dbReference type="GO" id="GO:0016787">
    <property type="term" value="F:hydrolase activity"/>
    <property type="evidence" value="ECO:0007669"/>
    <property type="project" value="UniProtKB-KW"/>
</dbReference>
<dbReference type="OrthoDB" id="9777975at2"/>
<dbReference type="InterPro" id="IPR029058">
    <property type="entry name" value="AB_hydrolase_fold"/>
</dbReference>
<dbReference type="Proteomes" id="UP000198850">
    <property type="component" value="Unassembled WGS sequence"/>
</dbReference>
<dbReference type="Pfam" id="PF20434">
    <property type="entry name" value="BD-FAE"/>
    <property type="match status" value="1"/>
</dbReference>
<gene>
    <name evidence="3" type="ORF">SAMN05443550_110123</name>
</gene>
<proteinExistence type="predicted"/>
<dbReference type="Gene3D" id="3.40.50.1820">
    <property type="entry name" value="alpha/beta hydrolase"/>
    <property type="match status" value="1"/>
</dbReference>
<evidence type="ECO:0000313" key="3">
    <source>
        <dbReference type="EMBL" id="SEB09762.1"/>
    </source>
</evidence>